<feature type="domain" description="Connexin N-terminal" evidence="11">
    <location>
        <begin position="24"/>
        <end position="57"/>
    </location>
</feature>
<proteinExistence type="inferred from homology"/>
<evidence type="ECO:0000256" key="4">
    <source>
        <dbReference type="ARBA" id="ARBA00022692"/>
    </source>
</evidence>
<dbReference type="GO" id="GO:0007267">
    <property type="term" value="P:cell-cell signaling"/>
    <property type="evidence" value="ECO:0007669"/>
    <property type="project" value="TreeGrafter"/>
</dbReference>
<evidence type="ECO:0000256" key="10">
    <source>
        <dbReference type="SAM" id="Phobius"/>
    </source>
</evidence>
<dbReference type="SMART" id="SM01089">
    <property type="entry name" value="Connexin_CCC"/>
    <property type="match status" value="1"/>
</dbReference>
<keyword evidence="8 10" id="KW-0472">Membrane</keyword>
<dbReference type="SMART" id="SM00037">
    <property type="entry name" value="CNX"/>
    <property type="match status" value="1"/>
</dbReference>
<dbReference type="GO" id="GO:0005922">
    <property type="term" value="C:connexin complex"/>
    <property type="evidence" value="ECO:0007669"/>
    <property type="project" value="InterPro"/>
</dbReference>
<comment type="subcellular location">
    <subcellularLocation>
        <location evidence="1">Cell junction</location>
        <location evidence="1">Gap junction</location>
    </subcellularLocation>
    <subcellularLocation>
        <location evidence="2 9">Cell membrane</location>
        <topology evidence="2 9">Multi-pass membrane protein</topology>
    </subcellularLocation>
</comment>
<evidence type="ECO:0000256" key="6">
    <source>
        <dbReference type="ARBA" id="ARBA00022949"/>
    </source>
</evidence>
<comment type="subunit">
    <text evidence="9">A connexon is composed of a hexamer of connexins.</text>
</comment>
<comment type="similarity">
    <text evidence="9">Belongs to the connexin family.</text>
</comment>
<comment type="function">
    <text evidence="9">One gap junction consists of a cluster of closely packed pairs of transmembrane channels, the connexons, through which materials of low MW diffuse from one cell to a neighboring cell.</text>
</comment>
<evidence type="ECO:0000256" key="9">
    <source>
        <dbReference type="RuleBase" id="RU000630"/>
    </source>
</evidence>
<keyword evidence="3" id="KW-1003">Cell membrane</keyword>
<evidence type="ECO:0000256" key="5">
    <source>
        <dbReference type="ARBA" id="ARBA00022868"/>
    </source>
</evidence>
<evidence type="ECO:0000259" key="11">
    <source>
        <dbReference type="SMART" id="SM00037"/>
    </source>
</evidence>
<evidence type="ECO:0000313" key="13">
    <source>
        <dbReference type="Ensembl" id="ENSPTXP00000010322.1"/>
    </source>
</evidence>
<keyword evidence="7 10" id="KW-1133">Transmembrane helix</keyword>
<dbReference type="PANTHER" id="PTHR11984:SF3">
    <property type="entry name" value="GAP JUNCTION DELTA-4 PROTEIN"/>
    <property type="match status" value="1"/>
</dbReference>
<gene>
    <name evidence="13" type="primary">GJD4</name>
</gene>
<dbReference type="Proteomes" id="UP000472273">
    <property type="component" value="Unplaced"/>
</dbReference>
<feature type="transmembrane region" description="Helical" evidence="10">
    <location>
        <begin position="175"/>
        <end position="199"/>
    </location>
</feature>
<name>A0A670YF01_PSETE</name>
<dbReference type="InterPro" id="IPR017990">
    <property type="entry name" value="Connexin_CS"/>
</dbReference>
<dbReference type="Ensembl" id="ENSPTXT00000010670.1">
    <property type="protein sequence ID" value="ENSPTXP00000010322.1"/>
    <property type="gene ID" value="ENSPTXG00000007325.1"/>
</dbReference>
<evidence type="ECO:0000256" key="3">
    <source>
        <dbReference type="ARBA" id="ARBA00022475"/>
    </source>
</evidence>
<dbReference type="OMA" id="VGKIWLM"/>
<evidence type="ECO:0000256" key="7">
    <source>
        <dbReference type="ARBA" id="ARBA00022989"/>
    </source>
</evidence>
<evidence type="ECO:0000256" key="8">
    <source>
        <dbReference type="ARBA" id="ARBA00023136"/>
    </source>
</evidence>
<dbReference type="AlphaFoldDB" id="A0A670YF01"/>
<keyword evidence="5 9" id="KW-0303">Gap junction</keyword>
<evidence type="ECO:0000259" key="12">
    <source>
        <dbReference type="SMART" id="SM01089"/>
    </source>
</evidence>
<evidence type="ECO:0000256" key="2">
    <source>
        <dbReference type="ARBA" id="ARBA00004651"/>
    </source>
</evidence>
<feature type="domain" description="Connexin cysteine-rich" evidence="12">
    <location>
        <begin position="132"/>
        <end position="198"/>
    </location>
</feature>
<dbReference type="InterPro" id="IPR000500">
    <property type="entry name" value="Connexin"/>
</dbReference>
<dbReference type="InterPro" id="IPR038359">
    <property type="entry name" value="Connexin_N_sf"/>
</dbReference>
<dbReference type="InterPro" id="IPR013092">
    <property type="entry name" value="Connexin_N"/>
</dbReference>
<keyword evidence="4 9" id="KW-0812">Transmembrane</keyword>
<dbReference type="Pfam" id="PF00029">
    <property type="entry name" value="Connexin"/>
    <property type="match status" value="1"/>
</dbReference>
<evidence type="ECO:0000313" key="14">
    <source>
        <dbReference type="Proteomes" id="UP000472273"/>
    </source>
</evidence>
<protein>
    <recommendedName>
        <fullName evidence="9">Gap junction protein</fullName>
    </recommendedName>
</protein>
<dbReference type="PROSITE" id="PS00408">
    <property type="entry name" value="CONNEXINS_2"/>
    <property type="match status" value="1"/>
</dbReference>
<reference evidence="13" key="2">
    <citation type="submission" date="2025-09" db="UniProtKB">
        <authorList>
            <consortium name="Ensembl"/>
        </authorList>
    </citation>
    <scope>IDENTIFICATION</scope>
</reference>
<sequence>MDIPELLRSFLDEKFMVIFLAAYPLYQDEQERFVCNTLQPGCSNVCYDLFAPVSHFRFWLIQSVSALLPYVVFGASSTPYSQNKEIKTLSDCKITKNFKSSAKKGKIGRRNEVAVLDFSRAYIVHLIMRIMIEAGFGTGHYYLFGFFVPKHFSCDHFPCTSFVDCYISRPTEKTIMMLFIWALGGFSFLLGLLDLIFALRTNGVRNHRNKLLLQKFNVEEEGSPDLQQDNNPGNIHHGNCSFPPTTTLQQTIGIHLNNNHNKLYNESANQDLVFNEAKQWEKPSEQSRHEHQSCFVKEPLAFESQEVCHHSFHSFASYDKPSVHYSTLERKTSDTLSVCDSSVYSKSKKSEWV</sequence>
<keyword evidence="14" id="KW-1185">Reference proteome</keyword>
<evidence type="ECO:0000256" key="1">
    <source>
        <dbReference type="ARBA" id="ARBA00004610"/>
    </source>
</evidence>
<reference evidence="13" key="1">
    <citation type="submission" date="2025-08" db="UniProtKB">
        <authorList>
            <consortium name="Ensembl"/>
        </authorList>
    </citation>
    <scope>IDENTIFICATION</scope>
</reference>
<dbReference type="PANTHER" id="PTHR11984">
    <property type="entry name" value="CONNEXIN"/>
    <property type="match status" value="1"/>
</dbReference>
<dbReference type="PRINTS" id="PR00206">
    <property type="entry name" value="CONNEXIN"/>
</dbReference>
<organism evidence="13 14">
    <name type="scientific">Pseudonaja textilis</name>
    <name type="common">Eastern brown snake</name>
    <dbReference type="NCBI Taxonomy" id="8673"/>
    <lineage>
        <taxon>Eukaryota</taxon>
        <taxon>Metazoa</taxon>
        <taxon>Chordata</taxon>
        <taxon>Craniata</taxon>
        <taxon>Vertebrata</taxon>
        <taxon>Euteleostomi</taxon>
        <taxon>Lepidosauria</taxon>
        <taxon>Squamata</taxon>
        <taxon>Bifurcata</taxon>
        <taxon>Unidentata</taxon>
        <taxon>Episquamata</taxon>
        <taxon>Toxicofera</taxon>
        <taxon>Serpentes</taxon>
        <taxon>Colubroidea</taxon>
        <taxon>Elapidae</taxon>
        <taxon>Hydrophiinae</taxon>
        <taxon>Pseudonaja</taxon>
    </lineage>
</organism>
<dbReference type="InterPro" id="IPR019570">
    <property type="entry name" value="Connexin_CCC"/>
</dbReference>
<accession>A0A670YF01</accession>
<dbReference type="PROSITE" id="PS00407">
    <property type="entry name" value="CONNEXINS_1"/>
    <property type="match status" value="1"/>
</dbReference>
<keyword evidence="6" id="KW-0965">Cell junction</keyword>
<dbReference type="GO" id="GO:0005243">
    <property type="term" value="F:gap junction channel activity"/>
    <property type="evidence" value="ECO:0007669"/>
    <property type="project" value="TreeGrafter"/>
</dbReference>
<dbReference type="Gene3D" id="1.20.1440.80">
    <property type="entry name" value="Gap junction channel protein cysteine-rich domain"/>
    <property type="match status" value="1"/>
</dbReference>
<dbReference type="GeneTree" id="ENSGT01150000286949"/>